<evidence type="ECO:0000256" key="3">
    <source>
        <dbReference type="ARBA" id="ARBA00023163"/>
    </source>
</evidence>
<dbReference type="Pfam" id="PF00440">
    <property type="entry name" value="TetR_N"/>
    <property type="match status" value="1"/>
</dbReference>
<keyword evidence="2 4" id="KW-0238">DNA-binding</keyword>
<dbReference type="PANTHER" id="PTHR47506">
    <property type="entry name" value="TRANSCRIPTIONAL REGULATORY PROTEIN"/>
    <property type="match status" value="1"/>
</dbReference>
<dbReference type="Proteomes" id="UP000252419">
    <property type="component" value="Unassembled WGS sequence"/>
</dbReference>
<dbReference type="Pfam" id="PF16925">
    <property type="entry name" value="TetR_C_13"/>
    <property type="match status" value="1"/>
</dbReference>
<dbReference type="PROSITE" id="PS01081">
    <property type="entry name" value="HTH_TETR_1"/>
    <property type="match status" value="1"/>
</dbReference>
<feature type="domain" description="HTH tetR-type" evidence="5">
    <location>
        <begin position="9"/>
        <end position="69"/>
    </location>
</feature>
<dbReference type="InterPro" id="IPR023772">
    <property type="entry name" value="DNA-bd_HTH_TetR-type_CS"/>
</dbReference>
<evidence type="ECO:0000313" key="7">
    <source>
        <dbReference type="Proteomes" id="UP000252419"/>
    </source>
</evidence>
<evidence type="ECO:0000256" key="1">
    <source>
        <dbReference type="ARBA" id="ARBA00023015"/>
    </source>
</evidence>
<evidence type="ECO:0000259" key="5">
    <source>
        <dbReference type="PROSITE" id="PS50977"/>
    </source>
</evidence>
<dbReference type="EMBL" id="JPWA01000029">
    <property type="protein sequence ID" value="RCK04471.1"/>
    <property type="molecule type" value="Genomic_DNA"/>
</dbReference>
<keyword evidence="7" id="KW-1185">Reference proteome</keyword>
<dbReference type="GO" id="GO:0003677">
    <property type="term" value="F:DNA binding"/>
    <property type="evidence" value="ECO:0007669"/>
    <property type="project" value="UniProtKB-UniRule"/>
</dbReference>
<evidence type="ECO:0000256" key="2">
    <source>
        <dbReference type="ARBA" id="ARBA00023125"/>
    </source>
</evidence>
<dbReference type="PANTHER" id="PTHR47506:SF1">
    <property type="entry name" value="HTH-TYPE TRANSCRIPTIONAL REGULATOR YJDC"/>
    <property type="match status" value="1"/>
</dbReference>
<evidence type="ECO:0000256" key="4">
    <source>
        <dbReference type="PROSITE-ProRule" id="PRU00335"/>
    </source>
</evidence>
<dbReference type="PROSITE" id="PS50977">
    <property type="entry name" value="HTH_TETR_2"/>
    <property type="match status" value="1"/>
</dbReference>
<dbReference type="InterPro" id="IPR009057">
    <property type="entry name" value="Homeodomain-like_sf"/>
</dbReference>
<keyword evidence="3" id="KW-0804">Transcription</keyword>
<feature type="DNA-binding region" description="H-T-H motif" evidence="4">
    <location>
        <begin position="32"/>
        <end position="51"/>
    </location>
</feature>
<organism evidence="6 7">
    <name type="scientific">Thalassospira xianhensis MCCC 1A02616</name>
    <dbReference type="NCBI Taxonomy" id="1177929"/>
    <lineage>
        <taxon>Bacteria</taxon>
        <taxon>Pseudomonadati</taxon>
        <taxon>Pseudomonadota</taxon>
        <taxon>Alphaproteobacteria</taxon>
        <taxon>Rhodospirillales</taxon>
        <taxon>Thalassospiraceae</taxon>
        <taxon>Thalassospira</taxon>
    </lineage>
</organism>
<keyword evidence="1" id="KW-0805">Transcription regulation</keyword>
<dbReference type="InterPro" id="IPR011075">
    <property type="entry name" value="TetR_C"/>
</dbReference>
<dbReference type="SUPFAM" id="SSF48498">
    <property type="entry name" value="Tetracyclin repressor-like, C-terminal domain"/>
    <property type="match status" value="1"/>
</dbReference>
<evidence type="ECO:0000313" key="6">
    <source>
        <dbReference type="EMBL" id="RCK04471.1"/>
    </source>
</evidence>
<dbReference type="AlphaFoldDB" id="A0A367U8W3"/>
<gene>
    <name evidence="6" type="ORF">TH5_19470</name>
</gene>
<protein>
    <recommendedName>
        <fullName evidence="5">HTH tetR-type domain-containing protein</fullName>
    </recommendedName>
</protein>
<dbReference type="InterPro" id="IPR001647">
    <property type="entry name" value="HTH_TetR"/>
</dbReference>
<sequence>MAPRGRPRAFDRDNALNNALALFWERGYDNTSMADLSAAMALSPPSIYAAFGSKETLFDEVITHYTKHHGASIWENLERFKLASEATRHVLIASAHAFTRDDTPHGCLVVLAAPQAESNHTTVNQTLRGHRRQVTEILKNLYEAGLDRGDIPRGTNIDKMANYYATVQHGMSIQARDGATRDELIAVAEAAMATWPVLISTTSSVEA</sequence>
<dbReference type="Gene3D" id="1.10.357.10">
    <property type="entry name" value="Tetracycline Repressor, domain 2"/>
    <property type="match status" value="1"/>
</dbReference>
<reference evidence="6 7" key="1">
    <citation type="submission" date="2014-07" db="EMBL/GenBank/DDBJ databases">
        <title>Draft genome sequence of Thalassospira xianhensis P-4 (MCCC 1A02616).</title>
        <authorList>
            <person name="Lai Q."/>
            <person name="Shao Z."/>
        </authorList>
    </citation>
    <scope>NUCLEOTIDE SEQUENCE [LARGE SCALE GENOMIC DNA]</scope>
    <source>
        <strain evidence="6 7">MCCC 1A02616</strain>
    </source>
</reference>
<dbReference type="Gene3D" id="1.10.10.60">
    <property type="entry name" value="Homeodomain-like"/>
    <property type="match status" value="1"/>
</dbReference>
<dbReference type="SUPFAM" id="SSF46689">
    <property type="entry name" value="Homeodomain-like"/>
    <property type="match status" value="1"/>
</dbReference>
<accession>A0A367U8W3</accession>
<comment type="caution">
    <text evidence="6">The sequence shown here is derived from an EMBL/GenBank/DDBJ whole genome shotgun (WGS) entry which is preliminary data.</text>
</comment>
<dbReference type="InterPro" id="IPR036271">
    <property type="entry name" value="Tet_transcr_reg_TetR-rel_C_sf"/>
</dbReference>
<proteinExistence type="predicted"/>
<name>A0A367U8W3_9PROT</name>